<sequence length="107" mass="12741">MCINSADLIPSSTLNSAFRYIRPSKRHNLRISRLNRRRSSRSSKNERRKEKASLKAKLELKNLKLYRENQSMIQENEKLRKKALLLYQENQVLFSQLQKKSQLQPLI</sequence>
<protein>
    <submittedName>
        <fullName evidence="2">Uncharacterized protein</fullName>
    </submittedName>
</protein>
<comment type="caution">
    <text evidence="2">The sequence shown here is derived from an EMBL/GenBank/DDBJ whole genome shotgun (WGS) entry which is preliminary data.</text>
</comment>
<reference evidence="2" key="2">
    <citation type="submission" date="2023-02" db="EMBL/GenBank/DDBJ databases">
        <authorList>
            <person name="Swenson N.G."/>
            <person name="Wegrzyn J.L."/>
            <person name="Mcevoy S.L."/>
        </authorList>
    </citation>
    <scope>NUCLEOTIDE SEQUENCE</scope>
    <source>
        <strain evidence="2">91603</strain>
        <tissue evidence="2">Leaf</tissue>
    </source>
</reference>
<evidence type="ECO:0000313" key="2">
    <source>
        <dbReference type="EMBL" id="KAI9180860.1"/>
    </source>
</evidence>
<feature type="compositionally biased region" description="Basic and acidic residues" evidence="1">
    <location>
        <begin position="43"/>
        <end position="53"/>
    </location>
</feature>
<keyword evidence="3" id="KW-1185">Reference proteome</keyword>
<organism evidence="2 3">
    <name type="scientific">Acer negundo</name>
    <name type="common">Box elder</name>
    <dbReference type="NCBI Taxonomy" id="4023"/>
    <lineage>
        <taxon>Eukaryota</taxon>
        <taxon>Viridiplantae</taxon>
        <taxon>Streptophyta</taxon>
        <taxon>Embryophyta</taxon>
        <taxon>Tracheophyta</taxon>
        <taxon>Spermatophyta</taxon>
        <taxon>Magnoliopsida</taxon>
        <taxon>eudicotyledons</taxon>
        <taxon>Gunneridae</taxon>
        <taxon>Pentapetalae</taxon>
        <taxon>rosids</taxon>
        <taxon>malvids</taxon>
        <taxon>Sapindales</taxon>
        <taxon>Sapindaceae</taxon>
        <taxon>Hippocastanoideae</taxon>
        <taxon>Acereae</taxon>
        <taxon>Acer</taxon>
    </lineage>
</organism>
<feature type="compositionally biased region" description="Basic residues" evidence="1">
    <location>
        <begin position="29"/>
        <end position="41"/>
    </location>
</feature>
<dbReference type="PANTHER" id="PTHR33601:SF22">
    <property type="entry name" value="PROTEIN LITTLE ZIPPER 1"/>
    <property type="match status" value="1"/>
</dbReference>
<dbReference type="EMBL" id="JAJSOW010000101">
    <property type="protein sequence ID" value="KAI9180860.1"/>
    <property type="molecule type" value="Genomic_DNA"/>
</dbReference>
<name>A0AAD5NTF3_ACENE</name>
<dbReference type="PANTHER" id="PTHR33601">
    <property type="entry name" value="PROTEIN LITTLE ZIPPER 4"/>
    <property type="match status" value="1"/>
</dbReference>
<proteinExistence type="predicted"/>
<dbReference type="Proteomes" id="UP001064489">
    <property type="component" value="Chromosome 4"/>
</dbReference>
<reference evidence="2" key="1">
    <citation type="journal article" date="2022" name="Plant J.">
        <title>Strategies of tolerance reflected in two North American maple genomes.</title>
        <authorList>
            <person name="McEvoy S.L."/>
            <person name="Sezen U.U."/>
            <person name="Trouern-Trend A."/>
            <person name="McMahon S.M."/>
            <person name="Schaberg P.G."/>
            <person name="Yang J."/>
            <person name="Wegrzyn J.L."/>
            <person name="Swenson N.G."/>
        </authorList>
    </citation>
    <scope>NUCLEOTIDE SEQUENCE</scope>
    <source>
        <strain evidence="2">91603</strain>
    </source>
</reference>
<evidence type="ECO:0000313" key="3">
    <source>
        <dbReference type="Proteomes" id="UP001064489"/>
    </source>
</evidence>
<dbReference type="AlphaFoldDB" id="A0AAD5NTF3"/>
<gene>
    <name evidence="2" type="ORF">LWI28_008797</name>
</gene>
<dbReference type="InterPro" id="IPR039312">
    <property type="entry name" value="ZPR"/>
</dbReference>
<feature type="region of interest" description="Disordered" evidence="1">
    <location>
        <begin position="29"/>
        <end position="53"/>
    </location>
</feature>
<evidence type="ECO:0000256" key="1">
    <source>
        <dbReference type="SAM" id="MobiDB-lite"/>
    </source>
</evidence>
<accession>A0AAD5NTF3</accession>